<organism evidence="2">
    <name type="scientific">Tanacetum cinerariifolium</name>
    <name type="common">Dalmatian daisy</name>
    <name type="synonym">Chrysanthemum cinerariifolium</name>
    <dbReference type="NCBI Taxonomy" id="118510"/>
    <lineage>
        <taxon>Eukaryota</taxon>
        <taxon>Viridiplantae</taxon>
        <taxon>Streptophyta</taxon>
        <taxon>Embryophyta</taxon>
        <taxon>Tracheophyta</taxon>
        <taxon>Spermatophyta</taxon>
        <taxon>Magnoliopsida</taxon>
        <taxon>eudicotyledons</taxon>
        <taxon>Gunneridae</taxon>
        <taxon>Pentapetalae</taxon>
        <taxon>asterids</taxon>
        <taxon>campanulids</taxon>
        <taxon>Asterales</taxon>
        <taxon>Asteraceae</taxon>
        <taxon>Asteroideae</taxon>
        <taxon>Anthemideae</taxon>
        <taxon>Anthemidinae</taxon>
        <taxon>Tanacetum</taxon>
    </lineage>
</organism>
<comment type="caution">
    <text evidence="2">The sequence shown here is derived from an EMBL/GenBank/DDBJ whole genome shotgun (WGS) entry which is preliminary data.</text>
</comment>
<dbReference type="AlphaFoldDB" id="A0A699GJR6"/>
<gene>
    <name evidence="2" type="ORF">Tci_001952</name>
</gene>
<feature type="compositionally biased region" description="Basic residues" evidence="1">
    <location>
        <begin position="91"/>
        <end position="103"/>
    </location>
</feature>
<evidence type="ECO:0000256" key="1">
    <source>
        <dbReference type="SAM" id="MobiDB-lite"/>
    </source>
</evidence>
<dbReference type="EMBL" id="BKCJ010000116">
    <property type="protein sequence ID" value="GEU29974.1"/>
    <property type="molecule type" value="Genomic_DNA"/>
</dbReference>
<reference evidence="2" key="1">
    <citation type="journal article" date="2019" name="Sci. Rep.">
        <title>Draft genome of Tanacetum cinerariifolium, the natural source of mosquito coil.</title>
        <authorList>
            <person name="Yamashiro T."/>
            <person name="Shiraishi A."/>
            <person name="Satake H."/>
            <person name="Nakayama K."/>
        </authorList>
    </citation>
    <scope>NUCLEOTIDE SEQUENCE</scope>
</reference>
<feature type="region of interest" description="Disordered" evidence="1">
    <location>
        <begin position="70"/>
        <end position="103"/>
    </location>
</feature>
<evidence type="ECO:0000313" key="2">
    <source>
        <dbReference type="EMBL" id="GEU29974.1"/>
    </source>
</evidence>
<sequence>MEEYIRLEEEKARRRGKVFNWETATYVFNDKVSSETLSCEPMVSSLNDEIYFRVSFDDFDDEDYTVRDIQKKDKKEAKKDKTEHGMEKREKSKSKTKPKQKKS</sequence>
<accession>A0A699GJR6</accession>
<proteinExistence type="predicted"/>
<feature type="compositionally biased region" description="Basic and acidic residues" evidence="1">
    <location>
        <begin position="70"/>
        <end position="90"/>
    </location>
</feature>
<protein>
    <submittedName>
        <fullName evidence="2">Uncharacterized protein</fullName>
    </submittedName>
</protein>
<name>A0A699GJR6_TANCI</name>